<protein>
    <submittedName>
        <fullName evidence="1">Uncharacterized protein</fullName>
    </submittedName>
</protein>
<evidence type="ECO:0000313" key="1">
    <source>
        <dbReference type="EMBL" id="BBO32512.1"/>
    </source>
</evidence>
<proteinExistence type="predicted"/>
<dbReference type="AlphaFoldDB" id="A0A5K7X9H2"/>
<organism evidence="1 2">
    <name type="scientific">Lacipirellula parvula</name>
    <dbReference type="NCBI Taxonomy" id="2650471"/>
    <lineage>
        <taxon>Bacteria</taxon>
        <taxon>Pseudomonadati</taxon>
        <taxon>Planctomycetota</taxon>
        <taxon>Planctomycetia</taxon>
        <taxon>Pirellulales</taxon>
        <taxon>Lacipirellulaceae</taxon>
        <taxon>Lacipirellula</taxon>
    </lineage>
</organism>
<dbReference type="EMBL" id="AP021861">
    <property type="protein sequence ID" value="BBO32512.1"/>
    <property type="molecule type" value="Genomic_DNA"/>
</dbReference>
<evidence type="ECO:0000313" key="2">
    <source>
        <dbReference type="Proteomes" id="UP000326837"/>
    </source>
</evidence>
<accession>A0A5K7X9H2</accession>
<reference evidence="2" key="1">
    <citation type="submission" date="2019-10" db="EMBL/GenBank/DDBJ databases">
        <title>Lacipirellula parvula gen. nov., sp. nov., representing a lineage of planctomycetes widespread in freshwater anoxic habitats, and description of the family Lacipirellulaceae.</title>
        <authorList>
            <person name="Dedysh S.N."/>
            <person name="Kulichevskaya I.S."/>
            <person name="Beletsky A.V."/>
            <person name="Rakitin A.L."/>
            <person name="Mardanov A.V."/>
            <person name="Ivanova A.A."/>
            <person name="Saltykova V.X."/>
            <person name="Rijpstra W.I.C."/>
            <person name="Sinninghe Damste J.S."/>
            <person name="Ravin N.V."/>
        </authorList>
    </citation>
    <scope>NUCLEOTIDE SEQUENCE [LARGE SCALE GENOMIC DNA]</scope>
    <source>
        <strain evidence="2">PX69</strain>
    </source>
</reference>
<dbReference type="Proteomes" id="UP000326837">
    <property type="component" value="Chromosome"/>
</dbReference>
<sequence>MATVAAVPRRNLLDRLHDCISSIDDQRGLDDLLFTDSLAEKGHESATRWDAESAISTLKRAHSAIDTGMITCEQLPESQALRVKLRDYFRIADCIVGPAVVNAESALVKGEIDAAFRYARTPILRLRGELGDQLEILASAISNRRFGKSTQRDTSRWPRGHKPTRREKRILEHDARQILRRSPLIRRDELARLLRVSTGYASKTDAWLTIHPPTVKPASLPAIPTNALNELGEPQLSVEQQRQLAERLSRAPLPDTRTKIAGGKQIGEEIADEMAAEESIPRASDETVSEYIESFSDRLEDDEFRDDIIAEFDGTKKTWDADRLEWRHAGTPPKCVTGLRGFLISR</sequence>
<dbReference type="KEGG" id="lpav:PLANPX_2124"/>
<gene>
    <name evidence="1" type="ORF">PLANPX_2124</name>
</gene>
<keyword evidence="2" id="KW-1185">Reference proteome</keyword>
<name>A0A5K7X9H2_9BACT</name>